<keyword evidence="2" id="KW-1185">Reference proteome</keyword>
<accession>A0ACC1B077</accession>
<comment type="caution">
    <text evidence="1">The sequence shown here is derived from an EMBL/GenBank/DDBJ whole genome shotgun (WGS) entry which is preliminary data.</text>
</comment>
<gene>
    <name evidence="1" type="ORF">Patl1_25306</name>
</gene>
<name>A0ACC1B077_9ROSI</name>
<dbReference type="Proteomes" id="UP001164250">
    <property type="component" value="Chromosome 7"/>
</dbReference>
<evidence type="ECO:0000313" key="1">
    <source>
        <dbReference type="EMBL" id="KAJ0092302.1"/>
    </source>
</evidence>
<organism evidence="1 2">
    <name type="scientific">Pistacia atlantica</name>
    <dbReference type="NCBI Taxonomy" id="434234"/>
    <lineage>
        <taxon>Eukaryota</taxon>
        <taxon>Viridiplantae</taxon>
        <taxon>Streptophyta</taxon>
        <taxon>Embryophyta</taxon>
        <taxon>Tracheophyta</taxon>
        <taxon>Spermatophyta</taxon>
        <taxon>Magnoliopsida</taxon>
        <taxon>eudicotyledons</taxon>
        <taxon>Gunneridae</taxon>
        <taxon>Pentapetalae</taxon>
        <taxon>rosids</taxon>
        <taxon>malvids</taxon>
        <taxon>Sapindales</taxon>
        <taxon>Anacardiaceae</taxon>
        <taxon>Pistacia</taxon>
    </lineage>
</organism>
<reference evidence="2" key="1">
    <citation type="journal article" date="2023" name="G3 (Bethesda)">
        <title>Genome assembly and association tests identify interacting loci associated with vigor, precocity, and sex in interspecific pistachio rootstocks.</title>
        <authorList>
            <person name="Palmer W."/>
            <person name="Jacygrad E."/>
            <person name="Sagayaradj S."/>
            <person name="Cavanaugh K."/>
            <person name="Han R."/>
            <person name="Bertier L."/>
            <person name="Beede B."/>
            <person name="Kafkas S."/>
            <person name="Golino D."/>
            <person name="Preece J."/>
            <person name="Michelmore R."/>
        </authorList>
    </citation>
    <scope>NUCLEOTIDE SEQUENCE [LARGE SCALE GENOMIC DNA]</scope>
</reference>
<evidence type="ECO:0000313" key="2">
    <source>
        <dbReference type="Proteomes" id="UP001164250"/>
    </source>
</evidence>
<sequence length="212" mass="22882">MASVNVIALLSVLLVALQPMATTSGFLPPILAPAFNSVCQEVECGRGDCQPSMNSTFFYECVCDPGWMQTTSDDNNQYKFLPCVIPNCTMNYSCMAAPAPVQQKSTTNLSIFDICKWTNCGGGLCNTTSMFAYTCECEAGYYNLLNVSAFPCYKECAIGMDCAGLGISMPNQSSPPSTVLADDSQNQAGSNFLGTYYLLVLLMLSLVMVLRN</sequence>
<proteinExistence type="predicted"/>
<dbReference type="EMBL" id="CM047903">
    <property type="protein sequence ID" value="KAJ0092302.1"/>
    <property type="molecule type" value="Genomic_DNA"/>
</dbReference>
<protein>
    <submittedName>
        <fullName evidence="1">Uncharacterized protein</fullName>
    </submittedName>
</protein>